<name>A0A9X3TWC5_9PROT</name>
<gene>
    <name evidence="3 6" type="primary">metZ</name>
    <name evidence="6" type="ORF">NYP16_02600</name>
</gene>
<dbReference type="InterPro" id="IPR015422">
    <property type="entry name" value="PyrdxlP-dep_Trfase_small"/>
</dbReference>
<dbReference type="GO" id="GO:0071268">
    <property type="term" value="P:homocysteine biosynthetic process"/>
    <property type="evidence" value="ECO:0007669"/>
    <property type="project" value="InterPro"/>
</dbReference>
<feature type="modified residue" description="N6-(pyridoxal phosphate)lysine" evidence="3 4">
    <location>
        <position position="217"/>
    </location>
</feature>
<reference evidence="6" key="2">
    <citation type="journal article" date="2023" name="Syst. Appl. Microbiol.">
        <title>Govania unica gen. nov., sp. nov., a rare biosphere bacterium that represents a novel family in the class Alphaproteobacteria.</title>
        <authorList>
            <person name="Vandamme P."/>
            <person name="Peeters C."/>
            <person name="Hettiarachchi A."/>
            <person name="Cnockaert M."/>
            <person name="Carlier A."/>
        </authorList>
    </citation>
    <scope>NUCLEOTIDE SEQUENCE</scope>
    <source>
        <strain evidence="6">LMG 31809</strain>
    </source>
</reference>
<dbReference type="InterPro" id="IPR015424">
    <property type="entry name" value="PyrdxlP-dep_Trfase"/>
</dbReference>
<dbReference type="GO" id="GO:0016846">
    <property type="term" value="F:carbon-sulfur lyase activity"/>
    <property type="evidence" value="ECO:0007669"/>
    <property type="project" value="TreeGrafter"/>
</dbReference>
<dbReference type="InterPro" id="IPR015421">
    <property type="entry name" value="PyrdxlP-dep_Trfase_major"/>
</dbReference>
<evidence type="ECO:0000256" key="3">
    <source>
        <dbReference type="HAMAP-Rule" id="MF_02056"/>
    </source>
</evidence>
<protein>
    <recommendedName>
        <fullName evidence="3">O-succinylhomoserine sulfhydrylase</fullName>
        <shortName evidence="3">OSH sulfhydrylase</shortName>
        <shortName evidence="3">OSHS sulfhydrylase</shortName>
        <ecNumber evidence="3">2.5.1.-</ecNumber>
    </recommendedName>
</protein>
<dbReference type="EC" id="2.5.1.-" evidence="3"/>
<keyword evidence="3" id="KW-0486">Methionine biosynthesis</keyword>
<evidence type="ECO:0000313" key="6">
    <source>
        <dbReference type="EMBL" id="MDA5192848.1"/>
    </source>
</evidence>
<reference evidence="6" key="1">
    <citation type="submission" date="2022-08" db="EMBL/GenBank/DDBJ databases">
        <authorList>
            <person name="Vandamme P."/>
            <person name="Hettiarachchi A."/>
            <person name="Peeters C."/>
            <person name="Cnockaert M."/>
            <person name="Carlier A."/>
        </authorList>
    </citation>
    <scope>NUCLEOTIDE SEQUENCE</scope>
    <source>
        <strain evidence="6">LMG 31809</strain>
    </source>
</reference>
<dbReference type="SUPFAM" id="SSF53383">
    <property type="entry name" value="PLP-dependent transferases"/>
    <property type="match status" value="1"/>
</dbReference>
<proteinExistence type="inferred from homology"/>
<dbReference type="PIRSF" id="PIRSF001434">
    <property type="entry name" value="CGS"/>
    <property type="match status" value="1"/>
</dbReference>
<dbReference type="GO" id="GO:0005737">
    <property type="term" value="C:cytoplasm"/>
    <property type="evidence" value="ECO:0007669"/>
    <property type="project" value="TreeGrafter"/>
</dbReference>
<dbReference type="Gene3D" id="3.90.1150.10">
    <property type="entry name" value="Aspartate Aminotransferase, domain 1"/>
    <property type="match status" value="1"/>
</dbReference>
<dbReference type="GO" id="GO:0071266">
    <property type="term" value="P:'de novo' L-methionine biosynthetic process"/>
    <property type="evidence" value="ECO:0007669"/>
    <property type="project" value="UniProtKB-UniRule"/>
</dbReference>
<dbReference type="InterPro" id="IPR000277">
    <property type="entry name" value="Cys/Met-Metab_PyrdxlP-dep_enz"/>
</dbReference>
<dbReference type="InterPro" id="IPR006234">
    <property type="entry name" value="O-succ-hSer_sulfhydrylase"/>
</dbReference>
<accession>A0A9X3TWC5</accession>
<dbReference type="Proteomes" id="UP001141619">
    <property type="component" value="Unassembled WGS sequence"/>
</dbReference>
<dbReference type="PANTHER" id="PTHR11808">
    <property type="entry name" value="TRANS-SULFURATION ENZYME FAMILY MEMBER"/>
    <property type="match status" value="1"/>
</dbReference>
<dbReference type="EMBL" id="JANWOI010000001">
    <property type="protein sequence ID" value="MDA5192848.1"/>
    <property type="molecule type" value="Genomic_DNA"/>
</dbReference>
<sequence length="407" mass="44318">MKRKTGFDRSKTLNWRLETRMVRGGTLRSDFDETSEAIFMTSGYAYEQAEDAAARFKGEQDGYTYSRLRNPSVAMFEERMALLEGAEDARATASGMAAVTAALLCQLRAGDHVVSARALFGSCRWLVENLLPRYGIETTLVDGRDISAWAGAVKPNTKVFLLETPANPTLDIVDLQAVADIAHAAGAKVVVDNVFATPLLQRPLEYGADVVVYSTTKHIDGQGRCLGGVVLGSSAFINDPLLPFLRNTGPTLSPFHAWIMLKGLETLTLRFDRMCENAAKVADYLADQTGLLNVRYPSRKDFDQHELAMRQMQGVGGTILTVTVPGGREQAFALLNAMEIIDISNNIGDSKSLMTHPASTTHQGLTEAARLELGITEGMLRLSVGLEHPDDLIEDLGQALRKVGLKG</sequence>
<comment type="function">
    <text evidence="3">Catalyzes the formation of L-homocysteine from O-succinyl-L-homoserine (OSHS) and hydrogen sulfide.</text>
</comment>
<dbReference type="Gene3D" id="3.40.640.10">
    <property type="entry name" value="Type I PLP-dependent aspartate aminotransferase-like (Major domain)"/>
    <property type="match status" value="1"/>
</dbReference>
<dbReference type="Pfam" id="PF01053">
    <property type="entry name" value="Cys_Met_Meta_PP"/>
    <property type="match status" value="1"/>
</dbReference>
<comment type="pathway">
    <text evidence="3">Amino-acid biosynthesis; L-methionine biosynthesis via de novo pathway; L-homocysteine from O-succinyl-L-homoserine: step 1/1.</text>
</comment>
<keyword evidence="3" id="KW-0028">Amino-acid biosynthesis</keyword>
<dbReference type="GO" id="GO:0019346">
    <property type="term" value="P:transsulfuration"/>
    <property type="evidence" value="ECO:0007669"/>
    <property type="project" value="InterPro"/>
</dbReference>
<comment type="caution">
    <text evidence="6">The sequence shown here is derived from an EMBL/GenBank/DDBJ whole genome shotgun (WGS) entry which is preliminary data.</text>
</comment>
<comment type="catalytic activity">
    <reaction evidence="3">
        <text>O-succinyl-L-homoserine + hydrogen sulfide = L-homocysteine + succinate</text>
        <dbReference type="Rhea" id="RHEA:27826"/>
        <dbReference type="ChEBI" id="CHEBI:29919"/>
        <dbReference type="ChEBI" id="CHEBI:30031"/>
        <dbReference type="ChEBI" id="CHEBI:57661"/>
        <dbReference type="ChEBI" id="CHEBI:58199"/>
    </reaction>
</comment>
<dbReference type="RefSeq" id="WP_274942549.1">
    <property type="nucleotide sequence ID" value="NZ_JANWOI010000001.1"/>
</dbReference>
<keyword evidence="3" id="KW-0808">Transferase</keyword>
<dbReference type="CDD" id="cd00614">
    <property type="entry name" value="CGS_like"/>
    <property type="match status" value="1"/>
</dbReference>
<evidence type="ECO:0000256" key="4">
    <source>
        <dbReference type="PIRSR" id="PIRSR001434-2"/>
    </source>
</evidence>
<evidence type="ECO:0000256" key="5">
    <source>
        <dbReference type="RuleBase" id="RU362118"/>
    </source>
</evidence>
<evidence type="ECO:0000256" key="1">
    <source>
        <dbReference type="ARBA" id="ARBA00001933"/>
    </source>
</evidence>
<keyword evidence="7" id="KW-1185">Reference proteome</keyword>
<dbReference type="PANTHER" id="PTHR11808:SF80">
    <property type="entry name" value="CYSTATHIONINE GAMMA-LYASE"/>
    <property type="match status" value="1"/>
</dbReference>
<dbReference type="GO" id="GO:0016765">
    <property type="term" value="F:transferase activity, transferring alkyl or aryl (other than methyl) groups"/>
    <property type="evidence" value="ECO:0007669"/>
    <property type="project" value="UniProtKB-UniRule"/>
</dbReference>
<dbReference type="AlphaFoldDB" id="A0A9X3TWC5"/>
<dbReference type="GO" id="GO:0030170">
    <property type="term" value="F:pyridoxal phosphate binding"/>
    <property type="evidence" value="ECO:0007669"/>
    <property type="project" value="UniProtKB-UniRule"/>
</dbReference>
<comment type="similarity">
    <text evidence="3">Belongs to the trans-sulfuration enzymes family. MetZ subfamily.</text>
</comment>
<comment type="cofactor">
    <cofactor evidence="1 3 5">
        <name>pyridoxal 5'-phosphate</name>
        <dbReference type="ChEBI" id="CHEBI:597326"/>
    </cofactor>
</comment>
<organism evidence="6 7">
    <name type="scientific">Govanella unica</name>
    <dbReference type="NCBI Taxonomy" id="2975056"/>
    <lineage>
        <taxon>Bacteria</taxon>
        <taxon>Pseudomonadati</taxon>
        <taxon>Pseudomonadota</taxon>
        <taxon>Alphaproteobacteria</taxon>
        <taxon>Emcibacterales</taxon>
        <taxon>Govanellaceae</taxon>
        <taxon>Govanella</taxon>
    </lineage>
</organism>
<evidence type="ECO:0000256" key="2">
    <source>
        <dbReference type="ARBA" id="ARBA00022898"/>
    </source>
</evidence>
<evidence type="ECO:0000313" key="7">
    <source>
        <dbReference type="Proteomes" id="UP001141619"/>
    </source>
</evidence>
<comment type="subunit">
    <text evidence="3">Homotetramer.</text>
</comment>
<dbReference type="HAMAP" id="MF_02056">
    <property type="entry name" value="MetZ"/>
    <property type="match status" value="1"/>
</dbReference>
<dbReference type="NCBIfam" id="TIGR01325">
    <property type="entry name" value="O_suc_HS_sulf"/>
    <property type="match status" value="1"/>
</dbReference>
<keyword evidence="2 3" id="KW-0663">Pyridoxal phosphate</keyword>
<dbReference type="FunFam" id="3.40.640.10:FF:000046">
    <property type="entry name" value="Cystathionine gamma-lyase"/>
    <property type="match status" value="1"/>
</dbReference>